<organism evidence="8 9">
    <name type="scientific">Orchesella dallaii</name>
    <dbReference type="NCBI Taxonomy" id="48710"/>
    <lineage>
        <taxon>Eukaryota</taxon>
        <taxon>Metazoa</taxon>
        <taxon>Ecdysozoa</taxon>
        <taxon>Arthropoda</taxon>
        <taxon>Hexapoda</taxon>
        <taxon>Collembola</taxon>
        <taxon>Entomobryomorpha</taxon>
        <taxon>Entomobryoidea</taxon>
        <taxon>Orchesellidae</taxon>
        <taxon>Orchesellinae</taxon>
        <taxon>Orchesella</taxon>
    </lineage>
</organism>
<dbReference type="SUPFAM" id="SSF55486">
    <property type="entry name" value="Metalloproteases ('zincins'), catalytic domain"/>
    <property type="match status" value="1"/>
</dbReference>
<reference evidence="8 9" key="1">
    <citation type="submission" date="2024-08" db="EMBL/GenBank/DDBJ databases">
        <authorList>
            <person name="Cucini C."/>
            <person name="Frati F."/>
        </authorList>
    </citation>
    <scope>NUCLEOTIDE SEQUENCE [LARGE SCALE GENOMIC DNA]</scope>
</reference>
<dbReference type="CDD" id="cd06461">
    <property type="entry name" value="M2_ACE"/>
    <property type="match status" value="1"/>
</dbReference>
<proteinExistence type="inferred from homology"/>
<keyword evidence="4 6" id="KW-0325">Glycoprotein</keyword>
<gene>
    <name evidence="8" type="ORF">ODALV1_LOCUS14472</name>
</gene>
<dbReference type="EMBL" id="CAXLJM020000046">
    <property type="protein sequence ID" value="CAL8110835.1"/>
    <property type="molecule type" value="Genomic_DNA"/>
</dbReference>
<dbReference type="InterPro" id="IPR001548">
    <property type="entry name" value="Peptidase_M2"/>
</dbReference>
<keyword evidence="6" id="KW-0378">Hydrolase</keyword>
<keyword evidence="6" id="KW-0479">Metal-binding</keyword>
<dbReference type="Proteomes" id="UP001642540">
    <property type="component" value="Unassembled WGS sequence"/>
</dbReference>
<dbReference type="PROSITE" id="PS52011">
    <property type="entry name" value="PEPTIDASE_M2"/>
    <property type="match status" value="1"/>
</dbReference>
<feature type="chain" id="PRO_5045552906" description="Angiotensin-converting enzyme" evidence="7">
    <location>
        <begin position="20"/>
        <end position="392"/>
    </location>
</feature>
<comment type="caution">
    <text evidence="5">Lacks conserved residue(s) required for the propagation of feature annotation.</text>
</comment>
<accession>A0ABP1QRI9</accession>
<evidence type="ECO:0000313" key="9">
    <source>
        <dbReference type="Proteomes" id="UP001642540"/>
    </source>
</evidence>
<keyword evidence="6" id="KW-0862">Zinc</keyword>
<evidence type="ECO:0000256" key="3">
    <source>
        <dbReference type="ARBA" id="ARBA00023157"/>
    </source>
</evidence>
<feature type="disulfide bond" evidence="5">
    <location>
        <begin position="342"/>
        <end position="360"/>
    </location>
</feature>
<keyword evidence="6" id="KW-0645">Protease</keyword>
<keyword evidence="6" id="KW-0121">Carboxypeptidase</keyword>
<keyword evidence="2 7" id="KW-0732">Signal</keyword>
<comment type="cofactor">
    <cofactor evidence="6">
        <name>Zn(2+)</name>
        <dbReference type="ChEBI" id="CHEBI:29105"/>
    </cofactor>
    <text evidence="6">Binds 1 zinc ion per subunit.</text>
</comment>
<dbReference type="EC" id="3.4.-.-" evidence="6"/>
<keyword evidence="9" id="KW-1185">Reference proteome</keyword>
<evidence type="ECO:0000256" key="4">
    <source>
        <dbReference type="ARBA" id="ARBA00023180"/>
    </source>
</evidence>
<feature type="signal peptide" evidence="7">
    <location>
        <begin position="1"/>
        <end position="19"/>
    </location>
</feature>
<dbReference type="PANTHER" id="PTHR10514">
    <property type="entry name" value="ANGIOTENSIN-CONVERTING ENZYME"/>
    <property type="match status" value="1"/>
</dbReference>
<keyword evidence="6" id="KW-0482">Metalloprotease</keyword>
<comment type="caution">
    <text evidence="8">The sequence shown here is derived from an EMBL/GenBank/DDBJ whole genome shotgun (WGS) entry which is preliminary data.</text>
</comment>
<evidence type="ECO:0000256" key="7">
    <source>
        <dbReference type="SAM" id="SignalP"/>
    </source>
</evidence>
<evidence type="ECO:0000256" key="2">
    <source>
        <dbReference type="ARBA" id="ARBA00022729"/>
    </source>
</evidence>
<protein>
    <recommendedName>
        <fullName evidence="6">Angiotensin-converting enzyme</fullName>
        <ecNumber evidence="6">3.4.-.-</ecNumber>
    </recommendedName>
</protein>
<evidence type="ECO:0000256" key="1">
    <source>
        <dbReference type="ARBA" id="ARBA00008139"/>
    </source>
</evidence>
<dbReference type="PRINTS" id="PR00791">
    <property type="entry name" value="PEPDIPTASEA"/>
</dbReference>
<comment type="similarity">
    <text evidence="1 5 6">Belongs to the peptidase M2 family.</text>
</comment>
<evidence type="ECO:0000256" key="5">
    <source>
        <dbReference type="PROSITE-ProRule" id="PRU01355"/>
    </source>
</evidence>
<evidence type="ECO:0000313" key="8">
    <source>
        <dbReference type="EMBL" id="CAL8110835.1"/>
    </source>
</evidence>
<dbReference type="PANTHER" id="PTHR10514:SF24">
    <property type="entry name" value="ANGIOTENSIN-CONVERTING ENZYME 2"/>
    <property type="match status" value="1"/>
</dbReference>
<keyword evidence="3 5" id="KW-1015">Disulfide bond</keyword>
<evidence type="ECO:0000256" key="6">
    <source>
        <dbReference type="RuleBase" id="RU361144"/>
    </source>
</evidence>
<dbReference type="Pfam" id="PF01401">
    <property type="entry name" value="Peptidase_M2"/>
    <property type="match status" value="1"/>
</dbReference>
<sequence length="392" mass="45670">MKSLVHLILFSILLSVAISQCEELNSERKNNNEKEAKDFLRVYNEKILKLWNDQDIVDWNYRTNVTKENSDANIAAGLVLSQFIAAAFEIASQFDTTNFSTDTTRQLIKVGRKSLSDEEMKNLTSIISQMGQIYGEGKVCRNSSTGEEECLRLGALFDILSDSRNISELLWAWEGWRMNVGRKIKPLYFQYVDLKNKLARVNGQKDYGEVMRQAYETPSLETDIRNLYEEMKPLYMELHAYVRRKLYDTYGPDAVDINGTIPQHLTGHMWGRFWTNLYSIAVPFPKRPSLDMTEALNAQNYTVRRMFEKADEFYQSMGLLPLPPTFYNLSMFERPPDRQVMCHPVASDFHDGKDFRVRLCISVEYINFLTVHHELGHIQYYMQYANQPGVYR</sequence>
<name>A0ABP1QRI9_9HEXA</name>